<evidence type="ECO:0000256" key="5">
    <source>
        <dbReference type="ARBA" id="ARBA00022840"/>
    </source>
</evidence>
<dbReference type="InterPro" id="IPR003136">
    <property type="entry name" value="Cytidylate_kin"/>
</dbReference>
<evidence type="ECO:0000313" key="12">
    <source>
        <dbReference type="Proteomes" id="UP000198122"/>
    </source>
</evidence>
<evidence type="ECO:0000256" key="7">
    <source>
        <dbReference type="ARBA" id="ARBA00048478"/>
    </source>
</evidence>
<dbReference type="GO" id="GO:0036431">
    <property type="term" value="F:dCMP kinase activity"/>
    <property type="evidence" value="ECO:0007669"/>
    <property type="project" value="InterPro"/>
</dbReference>
<reference evidence="11 12" key="1">
    <citation type="submission" date="2017-06" db="EMBL/GenBank/DDBJ databases">
        <authorList>
            <person name="Kim H.J."/>
            <person name="Triplett B.A."/>
        </authorList>
    </citation>
    <scope>NUCLEOTIDE SEQUENCE [LARGE SCALE GENOMIC DNA]</scope>
    <source>
        <strain evidence="11 12">DSM 22179</strain>
    </source>
</reference>
<evidence type="ECO:0000256" key="9">
    <source>
        <dbReference type="SAM" id="MobiDB-lite"/>
    </source>
</evidence>
<comment type="catalytic activity">
    <reaction evidence="6 8">
        <text>dCMP + ATP = dCDP + ADP</text>
        <dbReference type="Rhea" id="RHEA:25094"/>
        <dbReference type="ChEBI" id="CHEBI:30616"/>
        <dbReference type="ChEBI" id="CHEBI:57566"/>
        <dbReference type="ChEBI" id="CHEBI:58593"/>
        <dbReference type="ChEBI" id="CHEBI:456216"/>
        <dbReference type="EC" id="2.7.4.25"/>
    </reaction>
</comment>
<evidence type="ECO:0000256" key="2">
    <source>
        <dbReference type="ARBA" id="ARBA00022679"/>
    </source>
</evidence>
<evidence type="ECO:0000256" key="4">
    <source>
        <dbReference type="ARBA" id="ARBA00022777"/>
    </source>
</evidence>
<name>A0A212T391_9MICO</name>
<dbReference type="Proteomes" id="UP000198122">
    <property type="component" value="Unassembled WGS sequence"/>
</dbReference>
<dbReference type="CDD" id="cd02020">
    <property type="entry name" value="CMPK"/>
    <property type="match status" value="1"/>
</dbReference>
<dbReference type="HAMAP" id="MF_00238">
    <property type="entry name" value="Cytidyl_kinase_type1"/>
    <property type="match status" value="1"/>
</dbReference>
<feature type="binding site" evidence="8">
    <location>
        <begin position="27"/>
        <end position="35"/>
    </location>
    <ligand>
        <name>ATP</name>
        <dbReference type="ChEBI" id="CHEBI:30616"/>
    </ligand>
</feature>
<feature type="domain" description="Cytidylate kinase" evidence="10">
    <location>
        <begin position="23"/>
        <end position="234"/>
    </location>
</feature>
<dbReference type="RefSeq" id="WP_088817272.1">
    <property type="nucleotide sequence ID" value="NZ_FYEZ01000001.1"/>
</dbReference>
<evidence type="ECO:0000256" key="6">
    <source>
        <dbReference type="ARBA" id="ARBA00047615"/>
    </source>
</evidence>
<dbReference type="OrthoDB" id="9807434at2"/>
<protein>
    <recommendedName>
        <fullName evidence="8">Cytidylate kinase</fullName>
        <shortName evidence="8">CK</shortName>
        <ecNumber evidence="8">2.7.4.25</ecNumber>
    </recommendedName>
    <alternativeName>
        <fullName evidence="8">Cytidine monophosphate kinase</fullName>
        <shortName evidence="8">CMP kinase</shortName>
    </alternativeName>
</protein>
<accession>A0A212T391</accession>
<keyword evidence="5 8" id="KW-0067">ATP-binding</keyword>
<dbReference type="AlphaFoldDB" id="A0A212T391"/>
<dbReference type="EC" id="2.7.4.25" evidence="8"/>
<evidence type="ECO:0000313" key="11">
    <source>
        <dbReference type="EMBL" id="SNC60244.1"/>
    </source>
</evidence>
<evidence type="ECO:0000256" key="3">
    <source>
        <dbReference type="ARBA" id="ARBA00022741"/>
    </source>
</evidence>
<dbReference type="InterPro" id="IPR027417">
    <property type="entry name" value="P-loop_NTPase"/>
</dbReference>
<dbReference type="NCBIfam" id="TIGR00017">
    <property type="entry name" value="cmk"/>
    <property type="match status" value="1"/>
</dbReference>
<gene>
    <name evidence="8" type="primary">cmk</name>
    <name evidence="11" type="ORF">SAMN05445756_0237</name>
</gene>
<comment type="catalytic activity">
    <reaction evidence="7 8">
        <text>CMP + ATP = CDP + ADP</text>
        <dbReference type="Rhea" id="RHEA:11600"/>
        <dbReference type="ChEBI" id="CHEBI:30616"/>
        <dbReference type="ChEBI" id="CHEBI:58069"/>
        <dbReference type="ChEBI" id="CHEBI:60377"/>
        <dbReference type="ChEBI" id="CHEBI:456216"/>
        <dbReference type="EC" id="2.7.4.25"/>
    </reaction>
</comment>
<dbReference type="GO" id="GO:0006220">
    <property type="term" value="P:pyrimidine nucleotide metabolic process"/>
    <property type="evidence" value="ECO:0007669"/>
    <property type="project" value="UniProtKB-UniRule"/>
</dbReference>
<dbReference type="EMBL" id="FYEZ01000001">
    <property type="protein sequence ID" value="SNC60244.1"/>
    <property type="molecule type" value="Genomic_DNA"/>
</dbReference>
<keyword evidence="12" id="KW-1185">Reference proteome</keyword>
<keyword evidence="8" id="KW-0963">Cytoplasm</keyword>
<feature type="region of interest" description="Disordered" evidence="9">
    <location>
        <begin position="176"/>
        <end position="200"/>
    </location>
</feature>
<sequence length="248" mass="26616">MRLPYSETRRHPRLGELTTPVTVAVDGPSGSGKSTVSRTVALGFDLAYLDTGAMFRALTWAALEQGTDLTDVDAVAHLARTVEIDQSTDPARPGLAVAGTDITRAIRESRISSQVSAVATNLDVRGELARRQRELIADARRRGRGMVAEGRDITTVIAPDAEVRILLTADEEARLRRRQRQSGGSQVTDATRDEVLRRDRDDSTVSNFTTAADGVTHIDTSALDLQGSIDAVVSVLLERAGGSPRGDA</sequence>
<evidence type="ECO:0000256" key="8">
    <source>
        <dbReference type="HAMAP-Rule" id="MF_00238"/>
    </source>
</evidence>
<dbReference type="GO" id="GO:0036430">
    <property type="term" value="F:CMP kinase activity"/>
    <property type="evidence" value="ECO:0007669"/>
    <property type="project" value="RHEA"/>
</dbReference>
<feature type="compositionally biased region" description="Basic and acidic residues" evidence="9">
    <location>
        <begin position="190"/>
        <end position="200"/>
    </location>
</feature>
<dbReference type="GO" id="GO:0005737">
    <property type="term" value="C:cytoplasm"/>
    <property type="evidence" value="ECO:0007669"/>
    <property type="project" value="UniProtKB-SubCell"/>
</dbReference>
<keyword evidence="2 8" id="KW-0808">Transferase</keyword>
<dbReference type="InterPro" id="IPR011994">
    <property type="entry name" value="Cytidylate_kinase_dom"/>
</dbReference>
<dbReference type="Gene3D" id="3.40.50.300">
    <property type="entry name" value="P-loop containing nucleotide triphosphate hydrolases"/>
    <property type="match status" value="1"/>
</dbReference>
<comment type="similarity">
    <text evidence="1 8">Belongs to the cytidylate kinase family. Type 1 subfamily.</text>
</comment>
<dbReference type="SUPFAM" id="SSF52540">
    <property type="entry name" value="P-loop containing nucleoside triphosphate hydrolases"/>
    <property type="match status" value="1"/>
</dbReference>
<keyword evidence="3 8" id="KW-0547">Nucleotide-binding</keyword>
<evidence type="ECO:0000259" key="10">
    <source>
        <dbReference type="Pfam" id="PF02224"/>
    </source>
</evidence>
<evidence type="ECO:0000256" key="1">
    <source>
        <dbReference type="ARBA" id="ARBA00009427"/>
    </source>
</evidence>
<keyword evidence="4 8" id="KW-0418">Kinase</keyword>
<organism evidence="11 12">
    <name type="scientific">Kytococcus aerolatus</name>
    <dbReference type="NCBI Taxonomy" id="592308"/>
    <lineage>
        <taxon>Bacteria</taxon>
        <taxon>Bacillati</taxon>
        <taxon>Actinomycetota</taxon>
        <taxon>Actinomycetes</taxon>
        <taxon>Micrococcales</taxon>
        <taxon>Kytococcaceae</taxon>
        <taxon>Kytococcus</taxon>
    </lineage>
</organism>
<dbReference type="Pfam" id="PF02224">
    <property type="entry name" value="Cytidylate_kin"/>
    <property type="match status" value="1"/>
</dbReference>
<proteinExistence type="inferred from homology"/>
<comment type="subcellular location">
    <subcellularLocation>
        <location evidence="8">Cytoplasm</location>
    </subcellularLocation>
</comment>
<dbReference type="GO" id="GO:0005524">
    <property type="term" value="F:ATP binding"/>
    <property type="evidence" value="ECO:0007669"/>
    <property type="project" value="UniProtKB-UniRule"/>
</dbReference>